<dbReference type="Pfam" id="PF00153">
    <property type="entry name" value="Mito_carr"/>
    <property type="match status" value="2"/>
</dbReference>
<dbReference type="PROSITE" id="PS50920">
    <property type="entry name" value="SOLCAR"/>
    <property type="match status" value="2"/>
</dbReference>
<dbReference type="OrthoDB" id="2019556at2759"/>
<evidence type="ECO:0000256" key="11">
    <source>
        <dbReference type="SAM" id="Phobius"/>
    </source>
</evidence>
<evidence type="ECO:0000313" key="13">
    <source>
        <dbReference type="Proteomes" id="UP000198341"/>
    </source>
</evidence>
<protein>
    <recommendedName>
        <fullName evidence="14">Mitochondrial carrier family</fullName>
    </recommendedName>
</protein>
<keyword evidence="4 8" id="KW-0812">Transmembrane</keyword>
<keyword evidence="5" id="KW-0677">Repeat</keyword>
<keyword evidence="6 11" id="KW-1133">Transmembrane helix</keyword>
<evidence type="ECO:0000256" key="9">
    <source>
        <dbReference type="RuleBase" id="RU000488"/>
    </source>
</evidence>
<dbReference type="AlphaFoldDB" id="K8F2A3"/>
<accession>K8F2A3</accession>
<evidence type="ECO:0000256" key="6">
    <source>
        <dbReference type="ARBA" id="ARBA00022989"/>
    </source>
</evidence>
<evidence type="ECO:0008006" key="14">
    <source>
        <dbReference type="Google" id="ProtNLM"/>
    </source>
</evidence>
<keyword evidence="7 8" id="KW-0472">Membrane</keyword>
<evidence type="ECO:0000256" key="8">
    <source>
        <dbReference type="PROSITE-ProRule" id="PRU00282"/>
    </source>
</evidence>
<feature type="region of interest" description="Disordered" evidence="10">
    <location>
        <begin position="41"/>
        <end position="73"/>
    </location>
</feature>
<comment type="similarity">
    <text evidence="2 9">Belongs to the mitochondrial carrier (TC 2.A.29) family.</text>
</comment>
<dbReference type="KEGG" id="bpg:Bathy12g01540"/>
<dbReference type="STRING" id="41875.K8F2A3"/>
<dbReference type="InterPro" id="IPR044712">
    <property type="entry name" value="SLC25A32-like"/>
</dbReference>
<reference evidence="12 13" key="1">
    <citation type="submission" date="2011-10" db="EMBL/GenBank/DDBJ databases">
        <authorList>
            <person name="Genoscope - CEA"/>
        </authorList>
    </citation>
    <scope>NUCLEOTIDE SEQUENCE [LARGE SCALE GENOMIC DNA]</scope>
    <source>
        <strain evidence="12 13">RCC 1105</strain>
    </source>
</reference>
<sequence>MSSSSSHKNRVEGISGAIAGLLALLATYPLITLNTRQHVREKTKTKTKSTTGSTGKEEVDFEDDEDVEKKTERIKRGEKPRVRLVLPMVSSKTRDEEDEDDSTTMQTKLEKLKKLYVGVKPASIGTVCSQGVYYYWFSVFNGEYLRLKRERLLGRHQREEQSVFLTPIESLLTASLAGCVNVGLTLPIWTVVAKMQVVSKTSSSRGRSIGEEKDDESESEEEEAHKWSAVKKKKGGVSSSVDATRRERRDEAKALGFWTVAKEVYDTSGVAGFYGGLSASLIMVTNPALQFAIYETLRQKQRGNSNSRNSSTNAISALDAFFLGATAKIGATLATYPMLVIKSRLQVGRRGVVGTTKKSSIKADGKNGNNSKEYDGIVDCVKDLYTNEGGFFAFYDGLTTKLSQTALCAALMFSSKEEISRRVDEAAVRILQRYASSK</sequence>
<keyword evidence="3 9" id="KW-0813">Transport</keyword>
<dbReference type="InterPro" id="IPR018108">
    <property type="entry name" value="MCP_transmembrane"/>
</dbReference>
<evidence type="ECO:0000256" key="4">
    <source>
        <dbReference type="ARBA" id="ARBA00022692"/>
    </source>
</evidence>
<feature type="transmembrane region" description="Helical" evidence="11">
    <location>
        <begin position="12"/>
        <end position="31"/>
    </location>
</feature>
<feature type="repeat" description="Solcar" evidence="8">
    <location>
        <begin position="315"/>
        <end position="422"/>
    </location>
</feature>
<name>K8F2A3_9CHLO</name>
<dbReference type="Gene3D" id="1.50.40.10">
    <property type="entry name" value="Mitochondrial carrier domain"/>
    <property type="match status" value="1"/>
</dbReference>
<dbReference type="eggNOG" id="KOG0769">
    <property type="taxonomic scope" value="Eukaryota"/>
</dbReference>
<dbReference type="GO" id="GO:0016020">
    <property type="term" value="C:membrane"/>
    <property type="evidence" value="ECO:0007669"/>
    <property type="project" value="UniProtKB-SubCell"/>
</dbReference>
<dbReference type="SUPFAM" id="SSF103506">
    <property type="entry name" value="Mitochondrial carrier"/>
    <property type="match status" value="1"/>
</dbReference>
<dbReference type="RefSeq" id="XP_007509785.1">
    <property type="nucleotide sequence ID" value="XM_007509723.1"/>
</dbReference>
<evidence type="ECO:0000256" key="1">
    <source>
        <dbReference type="ARBA" id="ARBA00004141"/>
    </source>
</evidence>
<dbReference type="InterPro" id="IPR023395">
    <property type="entry name" value="MCP_dom_sf"/>
</dbReference>
<dbReference type="PANTHER" id="PTHR45683">
    <property type="entry name" value="MITOCHONDRIAL NICOTINAMIDE ADENINE DINUCLEOTIDE TRANSPORTER 1-RELATED-RELATED"/>
    <property type="match status" value="1"/>
</dbReference>
<comment type="subcellular location">
    <subcellularLocation>
        <location evidence="1">Membrane</location>
        <topology evidence="1">Multi-pass membrane protein</topology>
    </subcellularLocation>
</comment>
<keyword evidence="13" id="KW-1185">Reference proteome</keyword>
<evidence type="ECO:0000256" key="2">
    <source>
        <dbReference type="ARBA" id="ARBA00006375"/>
    </source>
</evidence>
<dbReference type="GO" id="GO:0055085">
    <property type="term" value="P:transmembrane transport"/>
    <property type="evidence" value="ECO:0007669"/>
    <property type="project" value="InterPro"/>
</dbReference>
<organism evidence="12 13">
    <name type="scientific">Bathycoccus prasinos</name>
    <dbReference type="NCBI Taxonomy" id="41875"/>
    <lineage>
        <taxon>Eukaryota</taxon>
        <taxon>Viridiplantae</taxon>
        <taxon>Chlorophyta</taxon>
        <taxon>Mamiellophyceae</taxon>
        <taxon>Mamiellales</taxon>
        <taxon>Bathycoccaceae</taxon>
        <taxon>Bathycoccus</taxon>
    </lineage>
</organism>
<feature type="repeat" description="Solcar" evidence="8">
    <location>
        <begin position="165"/>
        <end position="300"/>
    </location>
</feature>
<evidence type="ECO:0000256" key="3">
    <source>
        <dbReference type="ARBA" id="ARBA00022448"/>
    </source>
</evidence>
<feature type="region of interest" description="Disordered" evidence="10">
    <location>
        <begin position="203"/>
        <end position="231"/>
    </location>
</feature>
<gene>
    <name evidence="12" type="ordered locus">Bathy12g01540</name>
</gene>
<dbReference type="Proteomes" id="UP000198341">
    <property type="component" value="Chromosome 12"/>
</dbReference>
<dbReference type="EMBL" id="FO082267">
    <property type="protein sequence ID" value="CCO18900.1"/>
    <property type="molecule type" value="Genomic_DNA"/>
</dbReference>
<evidence type="ECO:0000256" key="10">
    <source>
        <dbReference type="SAM" id="MobiDB-lite"/>
    </source>
</evidence>
<feature type="compositionally biased region" description="Acidic residues" evidence="10">
    <location>
        <begin position="212"/>
        <end position="222"/>
    </location>
</feature>
<evidence type="ECO:0000313" key="12">
    <source>
        <dbReference type="EMBL" id="CCO18900.1"/>
    </source>
</evidence>
<dbReference type="GO" id="GO:0006862">
    <property type="term" value="P:nucleotide transport"/>
    <property type="evidence" value="ECO:0007669"/>
    <property type="project" value="InterPro"/>
</dbReference>
<evidence type="ECO:0000256" key="7">
    <source>
        <dbReference type="ARBA" id="ARBA00023136"/>
    </source>
</evidence>
<dbReference type="GeneID" id="19012652"/>
<proteinExistence type="inferred from homology"/>
<evidence type="ECO:0000256" key="5">
    <source>
        <dbReference type="ARBA" id="ARBA00022737"/>
    </source>
</evidence>